<dbReference type="OMA" id="KNCIKEC"/>
<dbReference type="eggNOG" id="ENOG502RD9E">
    <property type="taxonomic scope" value="Eukaryota"/>
</dbReference>
<keyword evidence="1" id="KW-0863">Zinc-finger</keyword>
<dbReference type="OrthoDB" id="29304at2759"/>
<dbReference type="PANTHER" id="PTHR22938">
    <property type="entry name" value="ZINC FINGER PROTEIN 598"/>
    <property type="match status" value="1"/>
</dbReference>
<gene>
    <name evidence="3" type="ORF">EDI_252770</name>
</gene>
<dbReference type="Proteomes" id="UP000008076">
    <property type="component" value="Unassembled WGS sequence"/>
</dbReference>
<accession>B0EF82</accession>
<evidence type="ECO:0000313" key="3">
    <source>
        <dbReference type="EMBL" id="EDR26812.1"/>
    </source>
</evidence>
<name>B0EF82_ENTDS</name>
<dbReference type="GeneID" id="5881939"/>
<keyword evidence="1" id="KW-0479">Metal-binding</keyword>
<dbReference type="InterPro" id="IPR001841">
    <property type="entry name" value="Znf_RING"/>
</dbReference>
<dbReference type="GO" id="GO:0016567">
    <property type="term" value="P:protein ubiquitination"/>
    <property type="evidence" value="ECO:0007669"/>
    <property type="project" value="TreeGrafter"/>
</dbReference>
<dbReference type="GO" id="GO:0072344">
    <property type="term" value="P:rescue of stalled ribosome"/>
    <property type="evidence" value="ECO:0007669"/>
    <property type="project" value="InterPro"/>
</dbReference>
<dbReference type="PROSITE" id="PS50089">
    <property type="entry name" value="ZF_RING_2"/>
    <property type="match status" value="1"/>
</dbReference>
<feature type="domain" description="RING-type" evidence="2">
    <location>
        <begin position="3"/>
        <end position="44"/>
    </location>
</feature>
<dbReference type="GO" id="GO:0043022">
    <property type="term" value="F:ribosome binding"/>
    <property type="evidence" value="ECO:0007669"/>
    <property type="project" value="TreeGrafter"/>
</dbReference>
<dbReference type="PANTHER" id="PTHR22938:SF0">
    <property type="entry name" value="E3 UBIQUITIN-PROTEIN LIGASE ZNF598"/>
    <property type="match status" value="1"/>
</dbReference>
<keyword evidence="4" id="KW-1185">Reference proteome</keyword>
<evidence type="ECO:0000256" key="1">
    <source>
        <dbReference type="PROSITE-ProRule" id="PRU00175"/>
    </source>
</evidence>
<dbReference type="EMBL" id="DS549025">
    <property type="protein sequence ID" value="EDR26812.1"/>
    <property type="molecule type" value="Genomic_DNA"/>
</dbReference>
<dbReference type="GO" id="GO:0061630">
    <property type="term" value="F:ubiquitin protein ligase activity"/>
    <property type="evidence" value="ECO:0007669"/>
    <property type="project" value="InterPro"/>
</dbReference>
<dbReference type="InterPro" id="IPR044288">
    <property type="entry name" value="ZNF598/HEL2"/>
</dbReference>
<sequence length="323" mass="37961">MKCTLCQNITDSFAIGECDHSFICCFCSFKRRFFDKDMACPLCNKQNTIVFFDTNFIPYSQLIINTPIYSFQELGIRTNNREISDTLTSWISNKCPVCKQVFINTENFKKHLEINQNNNCFYSSNNGLYSFIIPKNLFQSQIEPQLKRSHSNQITRKSLSFEIETDKNKEKKPKKIHDTFNELQTKKLSLNTNLLDSSQKEFSNNCLDEQNYIKEHFKDIYFTLSSCFELYRQKKIDGRALILITLSLMKKCLHSKELVQLEQFMNFPTQKNKLLNSVLIEFCNKDEMTELQSILDNEKKLIKIIKQRSLKINEVVQSKLNSI</sequence>
<dbReference type="AlphaFoldDB" id="B0EF82"/>
<reference evidence="4" key="1">
    <citation type="submission" date="2007-12" db="EMBL/GenBank/DDBJ databases">
        <title>Annotation of Entamoeba dispar SAW760.</title>
        <authorList>
            <person name="Lorenzi H."/>
            <person name="Inman J."/>
            <person name="Schobel S."/>
            <person name="Amedeo P."/>
            <person name="Caler E."/>
        </authorList>
    </citation>
    <scope>NUCLEOTIDE SEQUENCE [LARGE SCALE GENOMIC DNA]</scope>
    <source>
        <strain evidence="4">ATCC PRA-260 / SAW760</strain>
    </source>
</reference>
<proteinExistence type="predicted"/>
<organism evidence="4">
    <name type="scientific">Entamoeba dispar (strain ATCC PRA-260 / SAW760)</name>
    <dbReference type="NCBI Taxonomy" id="370354"/>
    <lineage>
        <taxon>Eukaryota</taxon>
        <taxon>Amoebozoa</taxon>
        <taxon>Evosea</taxon>
        <taxon>Archamoebae</taxon>
        <taxon>Mastigamoebida</taxon>
        <taxon>Entamoebidae</taxon>
        <taxon>Entamoeba</taxon>
    </lineage>
</organism>
<evidence type="ECO:0000313" key="4">
    <source>
        <dbReference type="Proteomes" id="UP000008076"/>
    </source>
</evidence>
<dbReference type="KEGG" id="edi:EDI_252770"/>
<dbReference type="GO" id="GO:0008270">
    <property type="term" value="F:zinc ion binding"/>
    <property type="evidence" value="ECO:0007669"/>
    <property type="project" value="UniProtKB-KW"/>
</dbReference>
<dbReference type="Pfam" id="PF25447">
    <property type="entry name" value="RING_ZNF598"/>
    <property type="match status" value="1"/>
</dbReference>
<evidence type="ECO:0000259" key="2">
    <source>
        <dbReference type="PROSITE" id="PS50089"/>
    </source>
</evidence>
<protein>
    <recommendedName>
        <fullName evidence="2">RING-type domain-containing protein</fullName>
    </recommendedName>
</protein>
<dbReference type="VEuPathDB" id="AmoebaDB:EDI_252770"/>
<dbReference type="RefSeq" id="XP_001736925.1">
    <property type="nucleotide sequence ID" value="XM_001736873.1"/>
</dbReference>
<keyword evidence="1" id="KW-0862">Zinc</keyword>